<sequence>MRYTYSGAEWVYTSVDSQLYMPLMEIANHVGTVTHLSPQKRREIQSSIKVEEPSWISQYLIVSNFDVRGLKGDNLSLRDDISVPVRLYTPRESANEELPVLLCFHGGGLWKGDLDSEHIIYARLAHELRAVILSVDYRLAPEHPYPAGLHDCATALQWLADNSTHLNIDMNRLAFYGGSAGGNLALALAMYARDNGLVMPKFIMAMYPMIDDRHTTPSSYQITETKPGAWNRRDSLEAWRWYLADNEPDIYAAPARADIAELEGLPPVYMDVGTLDLFRDEDLSFATQLSAAGVEVEMHMTPRMVHGGENVAPDADISKRIWGYRMSALRRALGTDERVETSDKTIGKFSKP</sequence>
<reference evidence="4" key="1">
    <citation type="journal article" date="2019" name="Int. J. Syst. Evol. Microbiol.">
        <title>The Global Catalogue of Microorganisms (GCM) 10K type strain sequencing project: providing services to taxonomists for standard genome sequencing and annotation.</title>
        <authorList>
            <consortium name="The Broad Institute Genomics Platform"/>
            <consortium name="The Broad Institute Genome Sequencing Center for Infectious Disease"/>
            <person name="Wu L."/>
            <person name="Ma J."/>
        </authorList>
    </citation>
    <scope>NUCLEOTIDE SEQUENCE [LARGE SCALE GENOMIC DNA]</scope>
    <source>
        <strain evidence="4">CCM 8604</strain>
    </source>
</reference>
<evidence type="ECO:0000256" key="1">
    <source>
        <dbReference type="ARBA" id="ARBA00022801"/>
    </source>
</evidence>
<protein>
    <submittedName>
        <fullName evidence="3">Alpha/beta hydrolase</fullName>
    </submittedName>
</protein>
<keyword evidence="1 3" id="KW-0378">Hydrolase</keyword>
<dbReference type="InterPro" id="IPR029058">
    <property type="entry name" value="AB_hydrolase_fold"/>
</dbReference>
<dbReference type="Gene3D" id="3.40.50.1820">
    <property type="entry name" value="alpha/beta hydrolase"/>
    <property type="match status" value="1"/>
</dbReference>
<gene>
    <name evidence="3" type="ORF">ACFQY8_01895</name>
</gene>
<dbReference type="EMBL" id="JBHTHQ010000012">
    <property type="protein sequence ID" value="MFD0704503.1"/>
    <property type="molecule type" value="Genomic_DNA"/>
</dbReference>
<name>A0ABW2Y653_9BIFI</name>
<keyword evidence="4" id="KW-1185">Reference proteome</keyword>
<comment type="caution">
    <text evidence="3">The sequence shown here is derived from an EMBL/GenBank/DDBJ whole genome shotgun (WGS) entry which is preliminary data.</text>
</comment>
<evidence type="ECO:0000259" key="2">
    <source>
        <dbReference type="Pfam" id="PF07859"/>
    </source>
</evidence>
<evidence type="ECO:0000313" key="4">
    <source>
        <dbReference type="Proteomes" id="UP001597036"/>
    </source>
</evidence>
<dbReference type="Pfam" id="PF07859">
    <property type="entry name" value="Abhydrolase_3"/>
    <property type="match status" value="1"/>
</dbReference>
<evidence type="ECO:0000313" key="3">
    <source>
        <dbReference type="EMBL" id="MFD0704503.1"/>
    </source>
</evidence>
<dbReference type="RefSeq" id="WP_377938057.1">
    <property type="nucleotide sequence ID" value="NZ_JBHTHQ010000012.1"/>
</dbReference>
<proteinExistence type="predicted"/>
<dbReference type="InterPro" id="IPR050300">
    <property type="entry name" value="GDXG_lipolytic_enzyme"/>
</dbReference>
<dbReference type="GO" id="GO:0016787">
    <property type="term" value="F:hydrolase activity"/>
    <property type="evidence" value="ECO:0007669"/>
    <property type="project" value="UniProtKB-KW"/>
</dbReference>
<dbReference type="InterPro" id="IPR013094">
    <property type="entry name" value="AB_hydrolase_3"/>
</dbReference>
<accession>A0ABW2Y653</accession>
<organism evidence="3 4">
    <name type="scientific">Alloscardovia venturai</name>
    <dbReference type="NCBI Taxonomy" id="1769421"/>
    <lineage>
        <taxon>Bacteria</taxon>
        <taxon>Bacillati</taxon>
        <taxon>Actinomycetota</taxon>
        <taxon>Actinomycetes</taxon>
        <taxon>Bifidobacteriales</taxon>
        <taxon>Bifidobacteriaceae</taxon>
        <taxon>Alloscardovia</taxon>
    </lineage>
</organism>
<dbReference type="SUPFAM" id="SSF53474">
    <property type="entry name" value="alpha/beta-Hydrolases"/>
    <property type="match status" value="1"/>
</dbReference>
<dbReference type="PANTHER" id="PTHR48081">
    <property type="entry name" value="AB HYDROLASE SUPERFAMILY PROTEIN C4A8.06C"/>
    <property type="match status" value="1"/>
</dbReference>
<feature type="domain" description="Alpha/beta hydrolase fold-3" evidence="2">
    <location>
        <begin position="101"/>
        <end position="307"/>
    </location>
</feature>
<dbReference type="PANTHER" id="PTHR48081:SF8">
    <property type="entry name" value="ALPHA_BETA HYDROLASE FOLD-3 DOMAIN-CONTAINING PROTEIN-RELATED"/>
    <property type="match status" value="1"/>
</dbReference>
<dbReference type="Proteomes" id="UP001597036">
    <property type="component" value="Unassembled WGS sequence"/>
</dbReference>